<proteinExistence type="predicted"/>
<protein>
    <submittedName>
        <fullName evidence="1">Uncharacterized protein</fullName>
    </submittedName>
</protein>
<organism evidence="1 2">
    <name type="scientific">Trifolium pratense</name>
    <name type="common">Red clover</name>
    <dbReference type="NCBI Taxonomy" id="57577"/>
    <lineage>
        <taxon>Eukaryota</taxon>
        <taxon>Viridiplantae</taxon>
        <taxon>Streptophyta</taxon>
        <taxon>Embryophyta</taxon>
        <taxon>Tracheophyta</taxon>
        <taxon>Spermatophyta</taxon>
        <taxon>Magnoliopsida</taxon>
        <taxon>eudicotyledons</taxon>
        <taxon>Gunneridae</taxon>
        <taxon>Pentapetalae</taxon>
        <taxon>rosids</taxon>
        <taxon>fabids</taxon>
        <taxon>Fabales</taxon>
        <taxon>Fabaceae</taxon>
        <taxon>Papilionoideae</taxon>
        <taxon>50 kb inversion clade</taxon>
        <taxon>NPAAA clade</taxon>
        <taxon>Hologalegina</taxon>
        <taxon>IRL clade</taxon>
        <taxon>Trifolieae</taxon>
        <taxon>Trifolium</taxon>
    </lineage>
</organism>
<dbReference type="EMBL" id="CASHSV030000716">
    <property type="protein sequence ID" value="CAJ2675779.1"/>
    <property type="molecule type" value="Genomic_DNA"/>
</dbReference>
<evidence type="ECO:0000313" key="1">
    <source>
        <dbReference type="EMBL" id="CAJ2675779.1"/>
    </source>
</evidence>
<name>A0ACB0M532_TRIPR</name>
<gene>
    <name evidence="1" type="ORF">MILVUS5_LOCUS38721</name>
</gene>
<keyword evidence="2" id="KW-1185">Reference proteome</keyword>
<dbReference type="Proteomes" id="UP001177021">
    <property type="component" value="Unassembled WGS sequence"/>
</dbReference>
<reference evidence="1" key="1">
    <citation type="submission" date="2023-10" db="EMBL/GenBank/DDBJ databases">
        <authorList>
            <person name="Rodriguez Cubillos JULIANA M."/>
            <person name="De Vega J."/>
        </authorList>
    </citation>
    <scope>NUCLEOTIDE SEQUENCE</scope>
</reference>
<evidence type="ECO:0000313" key="2">
    <source>
        <dbReference type="Proteomes" id="UP001177021"/>
    </source>
</evidence>
<sequence>MSRCFPFPPPGYLRKTDALIEESIKIRLDLDLEKPKKERKEKDKKEKEEKKREKEEKKREKKEKKDKRKRDKEHKHKDSTSSHATVGIKFKFIDVKESEANGKLQKVENHENEQLERSGLTEEHGQPVSSPQEPCTSDSSQSSKRKRDSLLPSEDNGPPIKIRLPLRKHQEPEESKQGFQLGSSSRTVGLPSSHSQEARTIERPLQAITKVESKQGFQLGSSSRSVVQNSHSHEARTIERPPQAITKVESKQGFQLGSSSRSGVPNSHSHEARTIERPLQAITKVESKPGFQLGSSSRSVVPNSHSHEARRVERPLQGVTKTETTNQLHGNPASKVCKPLQNLAPVNAKPANETVNKESRRDKESRRVEALYKSLHNIQPVTYDGLDSLDQDWLFSSVPKEAIPVAKKQKTDAFQCSKSLWPRAQYMPEIDIYALPYTVPF</sequence>
<accession>A0ACB0M532</accession>
<comment type="caution">
    <text evidence="1">The sequence shown here is derived from an EMBL/GenBank/DDBJ whole genome shotgun (WGS) entry which is preliminary data.</text>
</comment>